<evidence type="ECO:0000313" key="8">
    <source>
        <dbReference type="Proteomes" id="UP000219642"/>
    </source>
</evidence>
<dbReference type="PROSITE" id="PS51987">
    <property type="entry name" value="GS_CATALYTIC"/>
    <property type="match status" value="1"/>
</dbReference>
<dbReference type="EMBL" id="NITV01000004">
    <property type="protein sequence ID" value="PDO87479.1"/>
    <property type="molecule type" value="Genomic_DNA"/>
</dbReference>
<reference evidence="7 8" key="1">
    <citation type="submission" date="2017-06" db="EMBL/GenBank/DDBJ databases">
        <title>Draft genome sequence of nitrogen-fixing Kosakonia pseudosacchari strain NN143 isolated from sugarcane roots.</title>
        <authorList>
            <person name="Li Y."/>
            <person name="Li S."/>
            <person name="Lin L."/>
            <person name="Wu X."/>
            <person name="Yang L."/>
            <person name="Li Y."/>
            <person name="An Q."/>
        </authorList>
    </citation>
    <scope>NUCLEOTIDE SEQUENCE [LARGE SCALE GENOMIC DNA]</scope>
    <source>
        <strain evidence="7 8">NN143</strain>
    </source>
</reference>
<dbReference type="PROSITE" id="PS00181">
    <property type="entry name" value="GLNA_ATP"/>
    <property type="match status" value="1"/>
</dbReference>
<keyword evidence="3" id="KW-0460">Magnesium</keyword>
<dbReference type="Proteomes" id="UP000219642">
    <property type="component" value="Unassembled WGS sequence"/>
</dbReference>
<dbReference type="SUPFAM" id="SSF55931">
    <property type="entry name" value="Glutamine synthetase/guanido kinase"/>
    <property type="match status" value="1"/>
</dbReference>
<dbReference type="SMART" id="SM01230">
    <property type="entry name" value="Gln-synt_C"/>
    <property type="match status" value="1"/>
</dbReference>
<comment type="cofactor">
    <cofactor evidence="1">
        <name>Mg(2+)</name>
        <dbReference type="ChEBI" id="CHEBI:18420"/>
    </cofactor>
</comment>
<protein>
    <submittedName>
        <fullName evidence="7">Glutamine synthetase</fullName>
    </submittedName>
</protein>
<keyword evidence="8" id="KW-1185">Reference proteome</keyword>
<evidence type="ECO:0000256" key="3">
    <source>
        <dbReference type="ARBA" id="ARBA00022842"/>
    </source>
</evidence>
<gene>
    <name evidence="7" type="ORF">BK796_08430</name>
</gene>
<organism evidence="7 8">
    <name type="scientific">Kosakonia pseudosacchari</name>
    <dbReference type="NCBI Taxonomy" id="1646340"/>
    <lineage>
        <taxon>Bacteria</taxon>
        <taxon>Pseudomonadati</taxon>
        <taxon>Pseudomonadota</taxon>
        <taxon>Gammaproteobacteria</taxon>
        <taxon>Enterobacterales</taxon>
        <taxon>Enterobacteriaceae</taxon>
        <taxon>Kosakonia</taxon>
    </lineage>
</organism>
<proteinExistence type="inferred from homology"/>
<feature type="domain" description="GS catalytic" evidence="6">
    <location>
        <begin position="158"/>
        <end position="472"/>
    </location>
</feature>
<evidence type="ECO:0000256" key="2">
    <source>
        <dbReference type="ARBA" id="ARBA00022598"/>
    </source>
</evidence>
<evidence type="ECO:0000313" key="7">
    <source>
        <dbReference type="EMBL" id="PDO87479.1"/>
    </source>
</evidence>
<accession>A0ABX4IR42</accession>
<comment type="caution">
    <text evidence="7">The sequence shown here is derived from an EMBL/GenBank/DDBJ whole genome shotgun (WGS) entry which is preliminary data.</text>
</comment>
<dbReference type="RefSeq" id="WP_097400335.1">
    <property type="nucleotide sequence ID" value="NZ_CP158850.1"/>
</dbReference>
<evidence type="ECO:0000259" key="6">
    <source>
        <dbReference type="PROSITE" id="PS51987"/>
    </source>
</evidence>
<evidence type="ECO:0000256" key="5">
    <source>
        <dbReference type="RuleBase" id="RU000384"/>
    </source>
</evidence>
<sequence>MNSLMTIPLLKNIRTFFTTTPFSTPLHSRSALMVDQEIRQLQQNFSQEINAYLHEYPETKHVDIYLNDTHGTFRGKRVAVENLFSLSQGCYFPQSVYAMDREGKIITTSPDRLINEEPDNLCLPVSGTLRPGAHDPRHNAQLLLTMLDSNNLPWPLEPRVILQNVLRQFHQHGLYPVVAAEMEFYLVDPAAQQNRPQGCFHLAVPSAYSAFIEELESMAAAQRLPLSGIVSEAEAGQFELNMCHSSNVVDSCEQVLALRKLTCTVAEKFGYQANFMAKPFSDLAGNGLHFHVSLNDTNGDNVFASPAEAPNEMVRLSLAGMLELMPASLAIMAPGVNGFRRLRKNLDEPLFHSWGYNKRNAALRIPCSDARNRRIEYRLAGADANPYLVMATLLTGMLYGLERIDDDALANFTHASPDLPLFQQPALEVFHQCAYLADHLGSAFCEQWYHGKMAELNAFERIVTAEELSFSH</sequence>
<evidence type="ECO:0000256" key="4">
    <source>
        <dbReference type="PROSITE-ProRule" id="PRU01331"/>
    </source>
</evidence>
<dbReference type="Pfam" id="PF00120">
    <property type="entry name" value="Gln-synt_C"/>
    <property type="match status" value="1"/>
</dbReference>
<evidence type="ECO:0000256" key="1">
    <source>
        <dbReference type="ARBA" id="ARBA00001946"/>
    </source>
</evidence>
<comment type="similarity">
    <text evidence="4 5">Belongs to the glutamine synthetase family.</text>
</comment>
<dbReference type="InterPro" id="IPR027303">
    <property type="entry name" value="Gln_synth_gly_rich_site"/>
</dbReference>
<dbReference type="InterPro" id="IPR008146">
    <property type="entry name" value="Gln_synth_cat_dom"/>
</dbReference>
<dbReference type="PANTHER" id="PTHR43785:SF12">
    <property type="entry name" value="TYPE-1 GLUTAMINE SYNTHETASE 2"/>
    <property type="match status" value="1"/>
</dbReference>
<keyword evidence="2" id="KW-0436">Ligase</keyword>
<name>A0ABX4IR42_9ENTR</name>
<dbReference type="Gene3D" id="3.30.590.10">
    <property type="entry name" value="Glutamine synthetase/guanido kinase, catalytic domain"/>
    <property type="match status" value="1"/>
</dbReference>
<dbReference type="InterPro" id="IPR014746">
    <property type="entry name" value="Gln_synth/guanido_kin_cat_dom"/>
</dbReference>
<dbReference type="PANTHER" id="PTHR43785">
    <property type="entry name" value="GAMMA-GLUTAMYLPUTRESCINE SYNTHETASE"/>
    <property type="match status" value="1"/>
</dbReference>